<evidence type="ECO:0000313" key="2">
    <source>
        <dbReference type="Proteomes" id="UP000614058"/>
    </source>
</evidence>
<name>A0ABS1BUA3_9NEIS</name>
<dbReference type="EMBL" id="JAEHNZ010000003">
    <property type="protein sequence ID" value="MBK0396866.1"/>
    <property type="molecule type" value="Genomic_DNA"/>
</dbReference>
<dbReference type="RefSeq" id="WP_200522912.1">
    <property type="nucleotide sequence ID" value="NZ_JAEHNZ010000003.1"/>
</dbReference>
<reference evidence="1 2" key="1">
    <citation type="journal article" date="2021" name="Pathogens">
        <title>Isolation and Characterization of Kingella bonacorsii sp. nov., A Novel Kingella Species Detected in a Stable Periodontitis Subject.</title>
        <authorList>
            <person name="Antezack A."/>
            <person name="Boxberger M."/>
            <person name="Rolland C."/>
            <person name="Monnet-Corti V."/>
            <person name="La Scola B."/>
        </authorList>
    </citation>
    <scope>NUCLEOTIDE SEQUENCE [LARGE SCALE GENOMIC DNA]</scope>
    <source>
        <strain evidence="1 2">Marseille-Q4569</strain>
    </source>
</reference>
<sequence length="70" mass="7787">MPTAQAFALSLPHIKGSLNIPFSGCLWFTLLCQKTIIENELQQALNGNNGLLFQLTAQPFQAAEREVYHV</sequence>
<accession>A0ABS1BUA3</accession>
<protein>
    <submittedName>
        <fullName evidence="1">Uncharacterized protein</fullName>
    </submittedName>
</protein>
<comment type="caution">
    <text evidence="1">The sequence shown here is derived from an EMBL/GenBank/DDBJ whole genome shotgun (WGS) entry which is preliminary data.</text>
</comment>
<keyword evidence="2" id="KW-1185">Reference proteome</keyword>
<evidence type="ECO:0000313" key="1">
    <source>
        <dbReference type="EMBL" id="MBK0396866.1"/>
    </source>
</evidence>
<organism evidence="1 2">
    <name type="scientific">Kingella bonacorsii</name>
    <dbReference type="NCBI Taxonomy" id="2796361"/>
    <lineage>
        <taxon>Bacteria</taxon>
        <taxon>Pseudomonadati</taxon>
        <taxon>Pseudomonadota</taxon>
        <taxon>Betaproteobacteria</taxon>
        <taxon>Neisseriales</taxon>
        <taxon>Neisseriaceae</taxon>
        <taxon>Kingella</taxon>
    </lineage>
</organism>
<gene>
    <name evidence="1" type="ORF">JDW22_09845</name>
</gene>
<proteinExistence type="predicted"/>
<dbReference type="Proteomes" id="UP000614058">
    <property type="component" value="Unassembled WGS sequence"/>
</dbReference>